<keyword evidence="1" id="KW-0472">Membrane</keyword>
<keyword evidence="1" id="KW-0812">Transmembrane</keyword>
<feature type="transmembrane region" description="Helical" evidence="1">
    <location>
        <begin position="135"/>
        <end position="154"/>
    </location>
</feature>
<dbReference type="PANTHER" id="PTHR23028:SF53">
    <property type="entry name" value="ACYL_TRANSF_3 DOMAIN-CONTAINING PROTEIN"/>
    <property type="match status" value="1"/>
</dbReference>
<dbReference type="RefSeq" id="WP_095695916.1">
    <property type="nucleotide sequence ID" value="NZ_CP016770.1"/>
</dbReference>
<gene>
    <name evidence="3" type="ORF">A1s21155_00355</name>
</gene>
<dbReference type="Pfam" id="PF01757">
    <property type="entry name" value="Acyl_transf_3"/>
    <property type="match status" value="1"/>
</dbReference>
<reference evidence="3 4" key="1">
    <citation type="submission" date="2016-07" db="EMBL/GenBank/DDBJ databases">
        <title>High microdiversification within the ubiquitous acI lineage of Actinobacteria.</title>
        <authorList>
            <person name="Neuenschwander S.M."/>
            <person name="Salcher M."/>
            <person name="Ghai R."/>
            <person name="Pernthaler J."/>
        </authorList>
    </citation>
    <scope>NUCLEOTIDE SEQUENCE [LARGE SCALE GENOMIC DNA]</scope>
    <source>
        <strain evidence="3">MMS-21-155</strain>
    </source>
</reference>
<proteinExistence type="predicted"/>
<feature type="transmembrane region" description="Helical" evidence="1">
    <location>
        <begin position="90"/>
        <end position="114"/>
    </location>
</feature>
<feature type="transmembrane region" description="Helical" evidence="1">
    <location>
        <begin position="160"/>
        <end position="181"/>
    </location>
</feature>
<dbReference type="GO" id="GO:0016747">
    <property type="term" value="F:acyltransferase activity, transferring groups other than amino-acyl groups"/>
    <property type="evidence" value="ECO:0007669"/>
    <property type="project" value="InterPro"/>
</dbReference>
<evidence type="ECO:0000313" key="4">
    <source>
        <dbReference type="Proteomes" id="UP000217216"/>
    </source>
</evidence>
<dbReference type="AlphaFoldDB" id="A0AAC9YSQ8"/>
<dbReference type="GeneID" id="300656595"/>
<dbReference type="GO" id="GO:0016020">
    <property type="term" value="C:membrane"/>
    <property type="evidence" value="ECO:0007669"/>
    <property type="project" value="TreeGrafter"/>
</dbReference>
<feature type="transmembrane region" description="Helical" evidence="1">
    <location>
        <begin position="215"/>
        <end position="230"/>
    </location>
</feature>
<dbReference type="EMBL" id="CP016770">
    <property type="protein sequence ID" value="ASY11475.1"/>
    <property type="molecule type" value="Genomic_DNA"/>
</dbReference>
<feature type="transmembrane region" description="Helical" evidence="1">
    <location>
        <begin position="279"/>
        <end position="301"/>
    </location>
</feature>
<organism evidence="3 4">
    <name type="scientific">Candidatus Planktophila dulcis</name>
    <dbReference type="NCBI Taxonomy" id="1884914"/>
    <lineage>
        <taxon>Bacteria</taxon>
        <taxon>Bacillati</taxon>
        <taxon>Actinomycetota</taxon>
        <taxon>Actinomycetes</taxon>
        <taxon>Candidatus Nanopelagicales</taxon>
        <taxon>Candidatus Nanopelagicaceae</taxon>
        <taxon>Candidatus Planktophila</taxon>
    </lineage>
</organism>
<dbReference type="InterPro" id="IPR050879">
    <property type="entry name" value="Acyltransferase_3"/>
</dbReference>
<dbReference type="KEGG" id="plak:A1s21155_00355"/>
<feature type="domain" description="Acyltransferase 3" evidence="2">
    <location>
        <begin position="11"/>
        <end position="297"/>
    </location>
</feature>
<evidence type="ECO:0000256" key="1">
    <source>
        <dbReference type="SAM" id="Phobius"/>
    </source>
</evidence>
<dbReference type="InterPro" id="IPR002656">
    <property type="entry name" value="Acyl_transf_3_dom"/>
</dbReference>
<keyword evidence="3" id="KW-0808">Transferase</keyword>
<name>A0AAC9YSQ8_9ACTN</name>
<keyword evidence="4" id="KW-1185">Reference proteome</keyword>
<sequence>MTEIARNRSLGLDLARTIAIVAVVWVHTTGIQAGAFGVQLFFLISGYLLADYQKHYSSSEFLLNRFLRLFPLAIGMTLAFNFRFDSSLEFVTSLLLLNGFFTAITSFPGGWSISSEWIYSWFNLFLVRLKMKTKLALISFLIVLGLLMDLRNYLQPNAWAFSNLSIYLLVFFSYFLIGNILKTRNQHLKVGIARSRTFLLMALVPLFTINFQLPQIFYVLLLTTVFISCLEQEIYNERLIKAIHFLGKRTYGTFCGHFIVLIGIQNIDPNNQIHNYLSSFAEVVTFLIVLAGGLILGTFSYKFIERPIIHKSHYYISNRRLNKL</sequence>
<dbReference type="Proteomes" id="UP000217216">
    <property type="component" value="Chromosome"/>
</dbReference>
<keyword evidence="1" id="KW-1133">Transmembrane helix</keyword>
<evidence type="ECO:0000313" key="3">
    <source>
        <dbReference type="EMBL" id="ASY11475.1"/>
    </source>
</evidence>
<feature type="transmembrane region" description="Helical" evidence="1">
    <location>
        <begin position="62"/>
        <end position="84"/>
    </location>
</feature>
<dbReference type="PANTHER" id="PTHR23028">
    <property type="entry name" value="ACETYLTRANSFERASE"/>
    <property type="match status" value="1"/>
</dbReference>
<accession>A0AAC9YSQ8</accession>
<evidence type="ECO:0000259" key="2">
    <source>
        <dbReference type="Pfam" id="PF01757"/>
    </source>
</evidence>
<keyword evidence="3" id="KW-0012">Acyltransferase</keyword>
<dbReference type="GO" id="GO:0000271">
    <property type="term" value="P:polysaccharide biosynthetic process"/>
    <property type="evidence" value="ECO:0007669"/>
    <property type="project" value="TreeGrafter"/>
</dbReference>
<protein>
    <submittedName>
        <fullName evidence="3">Acyltransferase</fullName>
    </submittedName>
</protein>
<feature type="transmembrane region" description="Helical" evidence="1">
    <location>
        <begin position="251"/>
        <end position="267"/>
    </location>
</feature>